<proteinExistence type="predicted"/>
<keyword evidence="1" id="KW-0614">Plasmid</keyword>
<protein>
    <submittedName>
        <fullName evidence="1">Uncharacterized protein</fullName>
    </submittedName>
</protein>
<dbReference type="HOGENOM" id="CLU_3059466_0_0_4"/>
<name>E5AUW1_MYCRK</name>
<dbReference type="AlphaFoldDB" id="E5AUW1"/>
<dbReference type="EMBL" id="FR687360">
    <property type="protein sequence ID" value="CBW76885.1"/>
    <property type="molecule type" value="Genomic_DNA"/>
</dbReference>
<geneLocation type="plasmid" evidence="1 2">
    <name>pBRH01</name>
</geneLocation>
<gene>
    <name evidence="1" type="ordered locus">RBRH_00240</name>
</gene>
<reference evidence="1 2" key="1">
    <citation type="journal article" date="2011" name="J. Bacteriol.">
        <title>Complete genome sequence of Burkholderia rhizoxinica, an endosymbiont of Rhizopus microsporus.</title>
        <authorList>
            <person name="Lackner G."/>
            <person name="Moebius N."/>
            <person name="Partida-Martinez L."/>
            <person name="Hertweck C."/>
        </authorList>
    </citation>
    <scope>NUCLEOTIDE SEQUENCE [LARGE SCALE GENOMIC DNA]</scope>
    <source>
        <strain evidence="2">DSM 19002 / CIP 109453 / HKI 454</strain>
        <plasmid evidence="1 2">pBRH01</plasmid>
    </source>
</reference>
<dbReference type="KEGG" id="brh:RBRH_00240"/>
<accession>E5AUW1</accession>
<sequence>MRDAVVLAVLDTTPNHAYQDDESPSRSFVRGWDFSSRCSCCHYIESLSSVVRF</sequence>
<evidence type="ECO:0000313" key="1">
    <source>
        <dbReference type="EMBL" id="CBW76885.1"/>
    </source>
</evidence>
<dbReference type="Proteomes" id="UP000007437">
    <property type="component" value="Plasmid pBRH01"/>
</dbReference>
<organism evidence="1 2">
    <name type="scientific">Mycetohabitans rhizoxinica (strain DSM 19002 / CIP 109453 / HKI 454)</name>
    <name type="common">Paraburkholderia rhizoxinica</name>
    <dbReference type="NCBI Taxonomy" id="882378"/>
    <lineage>
        <taxon>Bacteria</taxon>
        <taxon>Pseudomonadati</taxon>
        <taxon>Pseudomonadota</taxon>
        <taxon>Betaproteobacteria</taxon>
        <taxon>Burkholderiales</taxon>
        <taxon>Burkholderiaceae</taxon>
        <taxon>Mycetohabitans</taxon>
    </lineage>
</organism>
<evidence type="ECO:0000313" key="2">
    <source>
        <dbReference type="Proteomes" id="UP000007437"/>
    </source>
</evidence>